<dbReference type="Proteomes" id="UP000232875">
    <property type="component" value="Unassembled WGS sequence"/>
</dbReference>
<dbReference type="OrthoDB" id="3366682at2759"/>
<keyword evidence="4" id="KW-1185">Reference proteome</keyword>
<dbReference type="EMBL" id="KZ454987">
    <property type="protein sequence ID" value="PKI85541.1"/>
    <property type="molecule type" value="Genomic_DNA"/>
</dbReference>
<dbReference type="AlphaFoldDB" id="A0A2N1JG63"/>
<name>A0A2N1JG63_9BASI</name>
<organism evidence="3 4">
    <name type="scientific">Malassezia vespertilionis</name>
    <dbReference type="NCBI Taxonomy" id="2020962"/>
    <lineage>
        <taxon>Eukaryota</taxon>
        <taxon>Fungi</taxon>
        <taxon>Dikarya</taxon>
        <taxon>Basidiomycota</taxon>
        <taxon>Ustilaginomycotina</taxon>
        <taxon>Malasseziomycetes</taxon>
        <taxon>Malasseziales</taxon>
        <taxon>Malasseziaceae</taxon>
        <taxon>Malassezia</taxon>
    </lineage>
</organism>
<evidence type="ECO:0000256" key="2">
    <source>
        <dbReference type="SAM" id="Phobius"/>
    </source>
</evidence>
<keyword evidence="2" id="KW-0812">Transmembrane</keyword>
<reference evidence="3 4" key="1">
    <citation type="submission" date="2017-10" db="EMBL/GenBank/DDBJ databases">
        <title>A novel species of cold-tolerant Malassezia isolated from bats.</title>
        <authorList>
            <person name="Lorch J.M."/>
            <person name="Palmer J.M."/>
            <person name="Vanderwolf K.J."/>
            <person name="Schmidt K.Z."/>
            <person name="Verant M.L."/>
            <person name="Weller T.J."/>
            <person name="Blehert D.S."/>
        </authorList>
    </citation>
    <scope>NUCLEOTIDE SEQUENCE [LARGE SCALE GENOMIC DNA]</scope>
    <source>
        <strain evidence="3 4">NWHC:44797-103</strain>
    </source>
</reference>
<gene>
    <name evidence="3" type="ORF">MVES_000105</name>
</gene>
<sequence length="295" mass="33017">MLVKHRNALGSRSLGIGLLVGETIIWLCFAWSFLRVMHASPGYVRDLFPSTEAPLESVSMESFSYASQPVETPLHDVLQRPIAHNDVSSVLNMRSFTPPEDRPETAPASPHNTECTRPISYEPNDSAKLSAEPAQHESPRPVVHIPKAPKPERIPFEAPIYAPSELYWRIIVVESTEARSREAELKSMLGIHGENYTEARFVETPRLYFAASSSMLNMQLSLGPVELQRTVKEPVYKWKKEWVVPATLARPPTNVPGLTERLGPDAAATRSETPLKILKWVRTEEVALFPEAGME</sequence>
<evidence type="ECO:0000313" key="3">
    <source>
        <dbReference type="EMBL" id="PKI85541.1"/>
    </source>
</evidence>
<feature type="region of interest" description="Disordered" evidence="1">
    <location>
        <begin position="93"/>
        <end position="146"/>
    </location>
</feature>
<feature type="transmembrane region" description="Helical" evidence="2">
    <location>
        <begin position="12"/>
        <end position="34"/>
    </location>
</feature>
<keyword evidence="2" id="KW-1133">Transmembrane helix</keyword>
<accession>A0A2N1JG63</accession>
<keyword evidence="2" id="KW-0472">Membrane</keyword>
<evidence type="ECO:0000256" key="1">
    <source>
        <dbReference type="SAM" id="MobiDB-lite"/>
    </source>
</evidence>
<proteinExistence type="predicted"/>
<evidence type="ECO:0000313" key="4">
    <source>
        <dbReference type="Proteomes" id="UP000232875"/>
    </source>
</evidence>
<protein>
    <submittedName>
        <fullName evidence="3">Uncharacterized protein</fullName>
    </submittedName>
</protein>